<reference evidence="2" key="4">
    <citation type="journal article" date="2015" name="G3 (Bethesda)">
        <title>Genome sequences of three phytopathogenic species of the Magnaporthaceae family of fungi.</title>
        <authorList>
            <person name="Okagaki L.H."/>
            <person name="Nunes C.C."/>
            <person name="Sailsbery J."/>
            <person name="Clay B."/>
            <person name="Brown D."/>
            <person name="John T."/>
            <person name="Oh Y."/>
            <person name="Young N."/>
            <person name="Fitzgerald M."/>
            <person name="Haas B.J."/>
            <person name="Zeng Q."/>
            <person name="Young S."/>
            <person name="Adiconis X."/>
            <person name="Fan L."/>
            <person name="Levin J.Z."/>
            <person name="Mitchell T.K."/>
            <person name="Okubara P.A."/>
            <person name="Farman M.L."/>
            <person name="Kohn L.M."/>
            <person name="Birren B."/>
            <person name="Ma L.-J."/>
            <person name="Dean R.A."/>
        </authorList>
    </citation>
    <scope>NUCLEOTIDE SEQUENCE</scope>
    <source>
        <strain evidence="2">ATCC 64411 / 73-15</strain>
    </source>
</reference>
<sequence length="75" mass="7480">MGHLLPPLNGPRNPSHGAALPALPAAAHGLRTRPGFNSYLALAGWALDGAGKTAPWNGMYTPGGLGPGVKANVAS</sequence>
<reference evidence="2" key="5">
    <citation type="submission" date="2015-06" db="UniProtKB">
        <authorList>
            <consortium name="EnsemblFungi"/>
        </authorList>
    </citation>
    <scope>IDENTIFICATION</scope>
    <source>
        <strain evidence="2">ATCC 64411</strain>
    </source>
</reference>
<proteinExistence type="predicted"/>
<reference evidence="3" key="2">
    <citation type="submission" date="2010-05" db="EMBL/GenBank/DDBJ databases">
        <title>The genome sequence of Magnaporthe poae strain ATCC 64411.</title>
        <authorList>
            <person name="Ma L.-J."/>
            <person name="Dead R."/>
            <person name="Young S."/>
            <person name="Zeng Q."/>
            <person name="Koehrsen M."/>
            <person name="Alvarado L."/>
            <person name="Berlin A."/>
            <person name="Chapman S.B."/>
            <person name="Chen Z."/>
            <person name="Freedman E."/>
            <person name="Gellesch M."/>
            <person name="Goldberg J."/>
            <person name="Griggs A."/>
            <person name="Gujja S."/>
            <person name="Heilman E.R."/>
            <person name="Heiman D."/>
            <person name="Hepburn T."/>
            <person name="Howarth C."/>
            <person name="Jen D."/>
            <person name="Larson L."/>
            <person name="Mehta T."/>
            <person name="Neiman D."/>
            <person name="Pearson M."/>
            <person name="Roberts A."/>
            <person name="Saif S."/>
            <person name="Shea T."/>
            <person name="Shenoy N."/>
            <person name="Sisk P."/>
            <person name="Stolte C."/>
            <person name="Sykes S."/>
            <person name="Walk T."/>
            <person name="White J."/>
            <person name="Yandava C."/>
            <person name="Haas B."/>
            <person name="Nusbaum C."/>
            <person name="Birren B."/>
        </authorList>
    </citation>
    <scope>NUCLEOTIDE SEQUENCE [LARGE SCALE GENOMIC DNA]</scope>
    <source>
        <strain evidence="3">ATCC 64411 / 73-15</strain>
    </source>
</reference>
<reference evidence="1" key="3">
    <citation type="submission" date="2011-03" db="EMBL/GenBank/DDBJ databases">
        <title>Annotation of Magnaporthe poae ATCC 64411.</title>
        <authorList>
            <person name="Ma L.-J."/>
            <person name="Dead R."/>
            <person name="Young S.K."/>
            <person name="Zeng Q."/>
            <person name="Gargeya S."/>
            <person name="Fitzgerald M."/>
            <person name="Haas B."/>
            <person name="Abouelleil A."/>
            <person name="Alvarado L."/>
            <person name="Arachchi H.M."/>
            <person name="Berlin A."/>
            <person name="Brown A."/>
            <person name="Chapman S.B."/>
            <person name="Chen Z."/>
            <person name="Dunbar C."/>
            <person name="Freedman E."/>
            <person name="Gearin G."/>
            <person name="Gellesch M."/>
            <person name="Goldberg J."/>
            <person name="Griggs A."/>
            <person name="Gujja S."/>
            <person name="Heiman D."/>
            <person name="Howarth C."/>
            <person name="Larson L."/>
            <person name="Lui A."/>
            <person name="MacDonald P.J.P."/>
            <person name="Mehta T."/>
            <person name="Montmayeur A."/>
            <person name="Murphy C."/>
            <person name="Neiman D."/>
            <person name="Pearson M."/>
            <person name="Priest M."/>
            <person name="Roberts A."/>
            <person name="Saif S."/>
            <person name="Shea T."/>
            <person name="Shenoy N."/>
            <person name="Sisk P."/>
            <person name="Stolte C."/>
            <person name="Sykes S."/>
            <person name="Yandava C."/>
            <person name="Wortman J."/>
            <person name="Nusbaum C."/>
            <person name="Birren B."/>
        </authorList>
    </citation>
    <scope>NUCLEOTIDE SEQUENCE</scope>
    <source>
        <strain evidence="1">ATCC 64411</strain>
    </source>
</reference>
<organism evidence="2 3">
    <name type="scientific">Magnaporthiopsis poae (strain ATCC 64411 / 73-15)</name>
    <name type="common">Kentucky bluegrass fungus</name>
    <name type="synonym">Magnaporthe poae</name>
    <dbReference type="NCBI Taxonomy" id="644358"/>
    <lineage>
        <taxon>Eukaryota</taxon>
        <taxon>Fungi</taxon>
        <taxon>Dikarya</taxon>
        <taxon>Ascomycota</taxon>
        <taxon>Pezizomycotina</taxon>
        <taxon>Sordariomycetes</taxon>
        <taxon>Sordariomycetidae</taxon>
        <taxon>Magnaporthales</taxon>
        <taxon>Magnaporthaceae</taxon>
        <taxon>Magnaporthiopsis</taxon>
    </lineage>
</organism>
<evidence type="ECO:0000313" key="1">
    <source>
        <dbReference type="EMBL" id="KLU89480.1"/>
    </source>
</evidence>
<dbReference type="EMBL" id="GL876973">
    <property type="protein sequence ID" value="KLU89480.1"/>
    <property type="molecule type" value="Genomic_DNA"/>
</dbReference>
<evidence type="ECO:0000313" key="2">
    <source>
        <dbReference type="EnsemblFungi" id="MAPG_08451T0"/>
    </source>
</evidence>
<dbReference type="EnsemblFungi" id="MAPG_08451T0">
    <property type="protein sequence ID" value="MAPG_08451T0"/>
    <property type="gene ID" value="MAPG_08451"/>
</dbReference>
<name>A0A0C4E7D8_MAGP6</name>
<dbReference type="EMBL" id="ADBL01002047">
    <property type="status" value="NOT_ANNOTATED_CDS"/>
    <property type="molecule type" value="Genomic_DNA"/>
</dbReference>
<gene>
    <name evidence="1" type="ORF">MAPG_08451</name>
</gene>
<protein>
    <submittedName>
        <fullName evidence="1 2">Uncharacterized protein</fullName>
    </submittedName>
</protein>
<dbReference type="VEuPathDB" id="FungiDB:MAPG_08451"/>
<dbReference type="AlphaFoldDB" id="A0A0C4E7D8"/>
<keyword evidence="3" id="KW-1185">Reference proteome</keyword>
<reference evidence="1" key="1">
    <citation type="submission" date="2010-05" db="EMBL/GenBank/DDBJ databases">
        <title>The Genome Sequence of Magnaporthe poae strain ATCC 64411.</title>
        <authorList>
            <consortium name="The Broad Institute Genome Sequencing Platform"/>
            <consortium name="Broad Institute Genome Sequencing Center for Infectious Disease"/>
            <person name="Ma L.-J."/>
            <person name="Dead R."/>
            <person name="Young S."/>
            <person name="Zeng Q."/>
            <person name="Koehrsen M."/>
            <person name="Alvarado L."/>
            <person name="Berlin A."/>
            <person name="Chapman S.B."/>
            <person name="Chen Z."/>
            <person name="Freedman E."/>
            <person name="Gellesch M."/>
            <person name="Goldberg J."/>
            <person name="Griggs A."/>
            <person name="Gujja S."/>
            <person name="Heilman E.R."/>
            <person name="Heiman D."/>
            <person name="Hepburn T."/>
            <person name="Howarth C."/>
            <person name="Jen D."/>
            <person name="Larson L."/>
            <person name="Mehta T."/>
            <person name="Neiman D."/>
            <person name="Pearson M."/>
            <person name="Roberts A."/>
            <person name="Saif S."/>
            <person name="Shea T."/>
            <person name="Shenoy N."/>
            <person name="Sisk P."/>
            <person name="Stolte C."/>
            <person name="Sykes S."/>
            <person name="Walk T."/>
            <person name="White J."/>
            <person name="Yandava C."/>
            <person name="Haas B."/>
            <person name="Nusbaum C."/>
            <person name="Birren B."/>
        </authorList>
    </citation>
    <scope>NUCLEOTIDE SEQUENCE</scope>
    <source>
        <strain evidence="1">ATCC 64411</strain>
    </source>
</reference>
<accession>A0A0C4E7D8</accession>
<dbReference type="Proteomes" id="UP000011715">
    <property type="component" value="Unassembled WGS sequence"/>
</dbReference>
<evidence type="ECO:0000313" key="3">
    <source>
        <dbReference type="Proteomes" id="UP000011715"/>
    </source>
</evidence>